<comment type="caution">
    <text evidence="3">The sequence shown here is derived from an EMBL/GenBank/DDBJ whole genome shotgun (WGS) entry which is preliminary data.</text>
</comment>
<sequence length="282" mass="29767">MSAVEAIRWRPPGADELADLSDARALVEAAIAPWLGEWLDGAALKLEAVEPIARQSEYAFPAGAQVWSSGPHLWWAAPPRALARLVNRALDLYDSFMMTGPAKRPEALMLFEQKLTGALFDALSAASGEPADGPQRETSRAGAANTARAPLRLPYGGAQLRLRDERSGETLLTVVCATPLLWERRAQTAKQTGAPLAARAAAIDAVKVSVSARLAQAELSVAQLLGLAPGDVIAIERSLDAPISLVVDAPDGGRPAAVGTGRIGRTGEQFSIQLTSISQRNP</sequence>
<dbReference type="InterPro" id="IPR036429">
    <property type="entry name" value="SpoA-like_sf"/>
</dbReference>
<dbReference type="OrthoDB" id="9098467at2"/>
<keyword evidence="3" id="KW-0282">Flagellum</keyword>
<keyword evidence="3" id="KW-0966">Cell projection</keyword>
<dbReference type="SUPFAM" id="SSF101801">
    <property type="entry name" value="Surface presentation of antigens (SPOA)"/>
    <property type="match status" value="1"/>
</dbReference>
<dbReference type="Pfam" id="PF01052">
    <property type="entry name" value="FliMN_C"/>
    <property type="match status" value="1"/>
</dbReference>
<organism evidence="3 4">
    <name type="scientific">Trinickia terrae</name>
    <dbReference type="NCBI Taxonomy" id="2571161"/>
    <lineage>
        <taxon>Bacteria</taxon>
        <taxon>Pseudomonadati</taxon>
        <taxon>Pseudomonadota</taxon>
        <taxon>Betaproteobacteria</taxon>
        <taxon>Burkholderiales</taxon>
        <taxon>Burkholderiaceae</taxon>
        <taxon>Trinickia</taxon>
    </lineage>
</organism>
<name>A0A4U1I7Q3_9BURK</name>
<gene>
    <name evidence="3" type="ORF">FAZ69_11005</name>
</gene>
<keyword evidence="3" id="KW-0969">Cilium</keyword>
<accession>A0A4U1I7Q3</accession>
<dbReference type="AlphaFoldDB" id="A0A4U1I7Q3"/>
<feature type="region of interest" description="Disordered" evidence="1">
    <location>
        <begin position="126"/>
        <end position="146"/>
    </location>
</feature>
<protein>
    <submittedName>
        <fullName evidence="3">FliM/FliN family flagellar motor switch protein</fullName>
    </submittedName>
</protein>
<feature type="domain" description="Flagellar motor switch protein FliN-like C-terminal" evidence="2">
    <location>
        <begin position="202"/>
        <end position="277"/>
    </location>
</feature>
<dbReference type="Proteomes" id="UP000305539">
    <property type="component" value="Unassembled WGS sequence"/>
</dbReference>
<reference evidence="3 4" key="1">
    <citation type="submission" date="2019-04" db="EMBL/GenBank/DDBJ databases">
        <title>Trinickia sp. 7GSK02, isolated from subtropical forest soil.</title>
        <authorList>
            <person name="Gao Z.-H."/>
            <person name="Qiu L.-H."/>
        </authorList>
    </citation>
    <scope>NUCLEOTIDE SEQUENCE [LARGE SCALE GENOMIC DNA]</scope>
    <source>
        <strain evidence="3 4">7GSK02</strain>
    </source>
</reference>
<proteinExistence type="predicted"/>
<keyword evidence="4" id="KW-1185">Reference proteome</keyword>
<evidence type="ECO:0000256" key="1">
    <source>
        <dbReference type="SAM" id="MobiDB-lite"/>
    </source>
</evidence>
<dbReference type="RefSeq" id="WP_136894228.1">
    <property type="nucleotide sequence ID" value="NZ_SWJE01000005.1"/>
</dbReference>
<evidence type="ECO:0000313" key="4">
    <source>
        <dbReference type="Proteomes" id="UP000305539"/>
    </source>
</evidence>
<dbReference type="EMBL" id="SWJE01000005">
    <property type="protein sequence ID" value="TKC89453.1"/>
    <property type="molecule type" value="Genomic_DNA"/>
</dbReference>
<evidence type="ECO:0000313" key="3">
    <source>
        <dbReference type="EMBL" id="TKC89453.1"/>
    </source>
</evidence>
<dbReference type="Gene3D" id="2.30.330.10">
    <property type="entry name" value="SpoA-like"/>
    <property type="match status" value="1"/>
</dbReference>
<evidence type="ECO:0000259" key="2">
    <source>
        <dbReference type="Pfam" id="PF01052"/>
    </source>
</evidence>
<dbReference type="InterPro" id="IPR001543">
    <property type="entry name" value="FliN-like_C"/>
</dbReference>